<dbReference type="InterPro" id="IPR002156">
    <property type="entry name" value="RNaseH_domain"/>
</dbReference>
<evidence type="ECO:0000313" key="3">
    <source>
        <dbReference type="EMBL" id="SPD24226.1"/>
    </source>
</evidence>
<proteinExistence type="predicted"/>
<dbReference type="InterPro" id="IPR044730">
    <property type="entry name" value="RNase_H-like_dom_plant"/>
</dbReference>
<name>A0A2N9IEF6_FAGSY</name>
<dbReference type="CDD" id="cd06222">
    <property type="entry name" value="RNase_H_like"/>
    <property type="match status" value="1"/>
</dbReference>
<organism evidence="3">
    <name type="scientific">Fagus sylvatica</name>
    <name type="common">Beechnut</name>
    <dbReference type="NCBI Taxonomy" id="28930"/>
    <lineage>
        <taxon>Eukaryota</taxon>
        <taxon>Viridiplantae</taxon>
        <taxon>Streptophyta</taxon>
        <taxon>Embryophyta</taxon>
        <taxon>Tracheophyta</taxon>
        <taxon>Spermatophyta</taxon>
        <taxon>Magnoliopsida</taxon>
        <taxon>eudicotyledons</taxon>
        <taxon>Gunneridae</taxon>
        <taxon>Pentapetalae</taxon>
        <taxon>rosids</taxon>
        <taxon>fabids</taxon>
        <taxon>Fagales</taxon>
        <taxon>Fagaceae</taxon>
        <taxon>Fagus</taxon>
    </lineage>
</organism>
<keyword evidence="1" id="KW-0175">Coiled coil</keyword>
<dbReference type="GO" id="GO:0004523">
    <property type="term" value="F:RNA-DNA hybrid ribonuclease activity"/>
    <property type="evidence" value="ECO:0007669"/>
    <property type="project" value="InterPro"/>
</dbReference>
<reference evidence="3" key="1">
    <citation type="submission" date="2018-02" db="EMBL/GenBank/DDBJ databases">
        <authorList>
            <person name="Cohen D.B."/>
            <person name="Kent A.D."/>
        </authorList>
    </citation>
    <scope>NUCLEOTIDE SEQUENCE</scope>
</reference>
<dbReference type="Gene3D" id="3.30.420.10">
    <property type="entry name" value="Ribonuclease H-like superfamily/Ribonuclease H"/>
    <property type="match status" value="1"/>
</dbReference>
<evidence type="ECO:0000259" key="2">
    <source>
        <dbReference type="Pfam" id="PF13456"/>
    </source>
</evidence>
<dbReference type="SUPFAM" id="SSF53098">
    <property type="entry name" value="Ribonuclease H-like"/>
    <property type="match status" value="1"/>
</dbReference>
<dbReference type="GO" id="GO:0003676">
    <property type="term" value="F:nucleic acid binding"/>
    <property type="evidence" value="ECO:0007669"/>
    <property type="project" value="InterPro"/>
</dbReference>
<dbReference type="PANTHER" id="PTHR47723">
    <property type="entry name" value="OS05G0353850 PROTEIN"/>
    <property type="match status" value="1"/>
</dbReference>
<dbReference type="InterPro" id="IPR036397">
    <property type="entry name" value="RNaseH_sf"/>
</dbReference>
<feature type="coiled-coil region" evidence="1">
    <location>
        <begin position="86"/>
        <end position="137"/>
    </location>
</feature>
<dbReference type="EMBL" id="OIVN01005846">
    <property type="protein sequence ID" value="SPD24226.1"/>
    <property type="molecule type" value="Genomic_DNA"/>
</dbReference>
<dbReference type="InterPro" id="IPR053151">
    <property type="entry name" value="RNase_H-like"/>
</dbReference>
<dbReference type="Pfam" id="PF13456">
    <property type="entry name" value="RVT_3"/>
    <property type="match status" value="1"/>
</dbReference>
<feature type="domain" description="RNase H type-1" evidence="2">
    <location>
        <begin position="179"/>
        <end position="299"/>
    </location>
</feature>
<gene>
    <name evidence="3" type="ORF">FSB_LOCUS52108</name>
</gene>
<dbReference type="InterPro" id="IPR012337">
    <property type="entry name" value="RNaseH-like_sf"/>
</dbReference>
<dbReference type="AlphaFoldDB" id="A0A2N9IEF6"/>
<dbReference type="PANTHER" id="PTHR47723:SF19">
    <property type="entry name" value="POLYNUCLEOTIDYL TRANSFERASE, RIBONUCLEASE H-LIKE SUPERFAMILY PROTEIN"/>
    <property type="match status" value="1"/>
</dbReference>
<sequence>MAKLLDRSPSPSRIDLPHHDFPFLDLGLLVVMMNECQQSQEEYLMSEEHPSALQHKLEDMTKEFDEYWKRHYFWALEECIKHKQKNDKLQAENYNLQKAHMELLQKNSLVAGALQSIKALNGKADEEETRISKIRRRRTLLMEHVWSLRNKAVHGGGKPTADENDVHWVSPVKGEIKINCDAAVGINDSMVAGIARDWRGKLVFAFALKVNTNFPLQAEAEALRQAASIVVSHNIPLVCLESDCKVCIDGILNPSVDVPWRIGTLMNEIKAIVQSIPSASFSWVPRKANMAAHTFARWALTNRFLGFVDESSTLPAVLSKIMEDGCFVS</sequence>
<protein>
    <recommendedName>
        <fullName evidence="2">RNase H type-1 domain-containing protein</fullName>
    </recommendedName>
</protein>
<accession>A0A2N9IEF6</accession>
<evidence type="ECO:0000256" key="1">
    <source>
        <dbReference type="SAM" id="Coils"/>
    </source>
</evidence>